<evidence type="ECO:0000313" key="4">
    <source>
        <dbReference type="Proteomes" id="UP001138768"/>
    </source>
</evidence>
<organism evidence="3 4">
    <name type="scientific">Lamprobacter modestohalophilus</name>
    <dbReference type="NCBI Taxonomy" id="1064514"/>
    <lineage>
        <taxon>Bacteria</taxon>
        <taxon>Pseudomonadati</taxon>
        <taxon>Pseudomonadota</taxon>
        <taxon>Gammaproteobacteria</taxon>
        <taxon>Chromatiales</taxon>
        <taxon>Chromatiaceae</taxon>
        <taxon>Lamprobacter</taxon>
    </lineage>
</organism>
<accession>A0A9X1B6P1</accession>
<dbReference type="Proteomes" id="UP001138768">
    <property type="component" value="Unassembled WGS sequence"/>
</dbReference>
<sequence length="76" mass="8257">MRHVQVTEAKAAFSGLLAAVEAGETVAITRRGRVIARLVPDKPIMAADAFRPFWDHPGEIDLVAPDERPPEPIATL</sequence>
<evidence type="ECO:0000256" key="1">
    <source>
        <dbReference type="ARBA" id="ARBA00009981"/>
    </source>
</evidence>
<gene>
    <name evidence="3" type="ORF">CKO42_23600</name>
</gene>
<dbReference type="InterPro" id="IPR036165">
    <property type="entry name" value="YefM-like_sf"/>
</dbReference>
<proteinExistence type="inferred from homology"/>
<comment type="similarity">
    <text evidence="1 2">Belongs to the phD/YefM antitoxin family.</text>
</comment>
<dbReference type="Pfam" id="PF02604">
    <property type="entry name" value="PhdYeFM_antitox"/>
    <property type="match status" value="1"/>
</dbReference>
<dbReference type="RefSeq" id="WP_200250153.1">
    <property type="nucleotide sequence ID" value="NZ_JAXUFI010000235.1"/>
</dbReference>
<comment type="function">
    <text evidence="2">Antitoxin component of a type II toxin-antitoxin (TA) system.</text>
</comment>
<protein>
    <recommendedName>
        <fullName evidence="2">Antitoxin</fullName>
    </recommendedName>
</protein>
<dbReference type="InterPro" id="IPR006442">
    <property type="entry name" value="Antitoxin_Phd/YefM"/>
</dbReference>
<reference evidence="3 4" key="1">
    <citation type="journal article" date="2020" name="Microorganisms">
        <title>Osmotic Adaptation and Compatible Solute Biosynthesis of Phototrophic Bacteria as Revealed from Genome Analyses.</title>
        <authorList>
            <person name="Imhoff J.F."/>
            <person name="Rahn T."/>
            <person name="Kunzel S."/>
            <person name="Keller A."/>
            <person name="Neulinger S.C."/>
        </authorList>
    </citation>
    <scope>NUCLEOTIDE SEQUENCE [LARGE SCALE GENOMIC DNA]</scope>
    <source>
        <strain evidence="3 4">DSM 25653</strain>
    </source>
</reference>
<dbReference type="SUPFAM" id="SSF143120">
    <property type="entry name" value="YefM-like"/>
    <property type="match status" value="1"/>
</dbReference>
<evidence type="ECO:0000313" key="3">
    <source>
        <dbReference type="EMBL" id="MBK1621344.1"/>
    </source>
</evidence>
<dbReference type="NCBIfam" id="TIGR01552">
    <property type="entry name" value="phd_fam"/>
    <property type="match status" value="1"/>
</dbReference>
<dbReference type="AlphaFoldDB" id="A0A9X1B6P1"/>
<comment type="caution">
    <text evidence="3">The sequence shown here is derived from an EMBL/GenBank/DDBJ whole genome shotgun (WGS) entry which is preliminary data.</text>
</comment>
<dbReference type="EMBL" id="NRRY01000068">
    <property type="protein sequence ID" value="MBK1621344.1"/>
    <property type="molecule type" value="Genomic_DNA"/>
</dbReference>
<name>A0A9X1B6P1_9GAMM</name>
<evidence type="ECO:0000256" key="2">
    <source>
        <dbReference type="RuleBase" id="RU362080"/>
    </source>
</evidence>
<keyword evidence="4" id="KW-1185">Reference proteome</keyword>
<dbReference type="Gene3D" id="3.40.1620.10">
    <property type="entry name" value="YefM-like domain"/>
    <property type="match status" value="1"/>
</dbReference>